<protein>
    <submittedName>
        <fullName evidence="1">UspA domain protein</fullName>
    </submittedName>
</protein>
<dbReference type="InterPro" id="IPR021866">
    <property type="entry name" value="SpoIIAA-like"/>
</dbReference>
<dbReference type="AlphaFoldDB" id="F2AW61"/>
<evidence type="ECO:0000313" key="2">
    <source>
        <dbReference type="Proteomes" id="UP000006222"/>
    </source>
</evidence>
<sequence>MEGEDGGLCRGQAFCSKWEAGMATFCKPFTKAAVKYFDHANIEDARAWIQEA</sequence>
<comment type="caution">
    <text evidence="1">The sequence shown here is derived from an EMBL/GenBank/DDBJ whole genome shotgun (WGS) entry which is preliminary data.</text>
</comment>
<dbReference type="EMBL" id="AFAR01000197">
    <property type="protein sequence ID" value="EGF26043.1"/>
    <property type="molecule type" value="Genomic_DNA"/>
</dbReference>
<dbReference type="Gene3D" id="3.40.50.10600">
    <property type="entry name" value="SpoIIaa-like domains"/>
    <property type="match status" value="1"/>
</dbReference>
<dbReference type="SUPFAM" id="SSF52091">
    <property type="entry name" value="SpoIIaa-like"/>
    <property type="match status" value="1"/>
</dbReference>
<proteinExistence type="predicted"/>
<dbReference type="InterPro" id="IPR036513">
    <property type="entry name" value="STAS_dom_sf"/>
</dbReference>
<accession>F2AW61</accession>
<evidence type="ECO:0000313" key="1">
    <source>
        <dbReference type="EMBL" id="EGF26043.1"/>
    </source>
</evidence>
<gene>
    <name evidence="1" type="ORF">RBWH47_05885</name>
</gene>
<name>F2AW61_RHOBT</name>
<dbReference type="Pfam" id="PF11964">
    <property type="entry name" value="SpoIIAA-like"/>
    <property type="match status" value="1"/>
</dbReference>
<dbReference type="InterPro" id="IPR038396">
    <property type="entry name" value="SpoIIAA-like_sf"/>
</dbReference>
<organism evidence="1 2">
    <name type="scientific">Rhodopirellula baltica WH47</name>
    <dbReference type="NCBI Taxonomy" id="991778"/>
    <lineage>
        <taxon>Bacteria</taxon>
        <taxon>Pseudomonadati</taxon>
        <taxon>Planctomycetota</taxon>
        <taxon>Planctomycetia</taxon>
        <taxon>Pirellulales</taxon>
        <taxon>Pirellulaceae</taxon>
        <taxon>Rhodopirellula</taxon>
    </lineage>
</organism>
<dbReference type="PATRIC" id="fig|991778.3.peg.4206"/>
<dbReference type="Proteomes" id="UP000006222">
    <property type="component" value="Unassembled WGS sequence"/>
</dbReference>
<reference evidence="1 2" key="1">
    <citation type="journal article" date="2013" name="Mar. Genomics">
        <title>Expression of sulfatases in Rhodopirellula baltica and the diversity of sulfatases in the genus Rhodopirellula.</title>
        <authorList>
            <person name="Wegner C.E."/>
            <person name="Richter-Heitmann T."/>
            <person name="Klindworth A."/>
            <person name="Klockow C."/>
            <person name="Richter M."/>
            <person name="Achstetter T."/>
            <person name="Glockner F.O."/>
            <person name="Harder J."/>
        </authorList>
    </citation>
    <scope>NUCLEOTIDE SEQUENCE [LARGE SCALE GENOMIC DNA]</scope>
    <source>
        <strain evidence="1 2">WH47</strain>
    </source>
</reference>